<dbReference type="GO" id="GO:0032259">
    <property type="term" value="P:methylation"/>
    <property type="evidence" value="ECO:0007669"/>
    <property type="project" value="UniProtKB-KW"/>
</dbReference>
<sequence>MSPSDIPTKETAAFISDSLPPGKLRILEVGCGGGEVAFTLQQMGHQVIAIDSDESSVLSAKKLGVDARLAQWPVFEESLFDVVLFTRSLHHIHSLLEALEKAKQLLKNNGLLLVEDFAFNELDQITSEWFYELLLLLSACDAISLGDDSLGKDVLAGEKGLDAWRKEHGHHLHTGEMMEEAIQSVFGNLKVNFAPYLYRYVCTMIKNTGNGSTDKGSTGKNNKVITHTLELEKTLGKLQQSCWIGRRYIATNNSEV</sequence>
<dbReference type="SUPFAM" id="SSF53335">
    <property type="entry name" value="S-adenosyl-L-methionine-dependent methyltransferases"/>
    <property type="match status" value="1"/>
</dbReference>
<name>A0A545TWH9_9GAMM</name>
<dbReference type="CDD" id="cd02440">
    <property type="entry name" value="AdoMet_MTases"/>
    <property type="match status" value="1"/>
</dbReference>
<keyword evidence="2" id="KW-0808">Transferase</keyword>
<keyword evidence="3" id="KW-1185">Reference proteome</keyword>
<evidence type="ECO:0000259" key="1">
    <source>
        <dbReference type="Pfam" id="PF08241"/>
    </source>
</evidence>
<evidence type="ECO:0000313" key="3">
    <source>
        <dbReference type="Proteomes" id="UP000315439"/>
    </source>
</evidence>
<dbReference type="Gene3D" id="3.40.50.150">
    <property type="entry name" value="Vaccinia Virus protein VP39"/>
    <property type="match status" value="1"/>
</dbReference>
<dbReference type="InterPro" id="IPR013216">
    <property type="entry name" value="Methyltransf_11"/>
</dbReference>
<feature type="domain" description="Methyltransferase type 11" evidence="1">
    <location>
        <begin position="27"/>
        <end position="113"/>
    </location>
</feature>
<protein>
    <submittedName>
        <fullName evidence="2">Class I SAM-dependent methyltransferase</fullName>
    </submittedName>
</protein>
<dbReference type="AlphaFoldDB" id="A0A545TWH9"/>
<comment type="caution">
    <text evidence="2">The sequence shown here is derived from an EMBL/GenBank/DDBJ whole genome shotgun (WGS) entry which is preliminary data.</text>
</comment>
<dbReference type="GO" id="GO:0008757">
    <property type="term" value="F:S-adenosylmethionine-dependent methyltransferase activity"/>
    <property type="evidence" value="ECO:0007669"/>
    <property type="project" value="InterPro"/>
</dbReference>
<reference evidence="2 3" key="1">
    <citation type="submission" date="2019-07" db="EMBL/GenBank/DDBJ databases">
        <title>Draft genome for Aliikangiella sp. M105.</title>
        <authorList>
            <person name="Wang G."/>
        </authorList>
    </citation>
    <scope>NUCLEOTIDE SEQUENCE [LARGE SCALE GENOMIC DNA]</scope>
    <source>
        <strain evidence="2 3">M105</strain>
    </source>
</reference>
<accession>A0A545TWH9</accession>
<evidence type="ECO:0000313" key="2">
    <source>
        <dbReference type="EMBL" id="TQV81531.1"/>
    </source>
</evidence>
<dbReference type="EMBL" id="VIKS01000016">
    <property type="protein sequence ID" value="TQV81531.1"/>
    <property type="molecule type" value="Genomic_DNA"/>
</dbReference>
<keyword evidence="2" id="KW-0489">Methyltransferase</keyword>
<gene>
    <name evidence="2" type="ORF">FLL46_25620</name>
</gene>
<dbReference type="Pfam" id="PF08241">
    <property type="entry name" value="Methyltransf_11"/>
    <property type="match status" value="1"/>
</dbReference>
<organism evidence="2 3">
    <name type="scientific">Aliikangiella coralliicola</name>
    <dbReference type="NCBI Taxonomy" id="2592383"/>
    <lineage>
        <taxon>Bacteria</taxon>
        <taxon>Pseudomonadati</taxon>
        <taxon>Pseudomonadota</taxon>
        <taxon>Gammaproteobacteria</taxon>
        <taxon>Oceanospirillales</taxon>
        <taxon>Pleioneaceae</taxon>
        <taxon>Aliikangiella</taxon>
    </lineage>
</organism>
<dbReference type="InterPro" id="IPR029063">
    <property type="entry name" value="SAM-dependent_MTases_sf"/>
</dbReference>
<proteinExistence type="predicted"/>
<dbReference type="Proteomes" id="UP000315439">
    <property type="component" value="Unassembled WGS sequence"/>
</dbReference>
<dbReference type="PANTHER" id="PTHR43861">
    <property type="entry name" value="TRANS-ACONITATE 2-METHYLTRANSFERASE-RELATED"/>
    <property type="match status" value="1"/>
</dbReference>
<dbReference type="OrthoDB" id="9760689at2"/>
<dbReference type="RefSeq" id="WP_142935093.1">
    <property type="nucleotide sequence ID" value="NZ_ML660172.1"/>
</dbReference>